<dbReference type="PANTHER" id="PTHR31964:SF113">
    <property type="entry name" value="USPA DOMAIN-CONTAINING PROTEIN"/>
    <property type="match status" value="1"/>
</dbReference>
<keyword evidence="4" id="KW-1185">Reference proteome</keyword>
<evidence type="ECO:0000256" key="1">
    <source>
        <dbReference type="ARBA" id="ARBA00008791"/>
    </source>
</evidence>
<protein>
    <submittedName>
        <fullName evidence="3">Universal stress protein</fullName>
    </submittedName>
</protein>
<comment type="similarity">
    <text evidence="1">Belongs to the universal stress protein A family.</text>
</comment>
<dbReference type="SUPFAM" id="SSF52402">
    <property type="entry name" value="Adenine nucleotide alpha hydrolases-like"/>
    <property type="match status" value="1"/>
</dbReference>
<dbReference type="RefSeq" id="WP_201178025.1">
    <property type="nucleotide sequence ID" value="NZ_JAEPWM010000020.1"/>
</dbReference>
<dbReference type="PANTHER" id="PTHR31964">
    <property type="entry name" value="ADENINE NUCLEOTIDE ALPHA HYDROLASES-LIKE SUPERFAMILY PROTEIN"/>
    <property type="match status" value="1"/>
</dbReference>
<dbReference type="AlphaFoldDB" id="A0A934WQ50"/>
<dbReference type="Pfam" id="PF00582">
    <property type="entry name" value="Usp"/>
    <property type="match status" value="1"/>
</dbReference>
<comment type="caution">
    <text evidence="3">The sequence shown here is derived from an EMBL/GenBank/DDBJ whole genome shotgun (WGS) entry which is preliminary data.</text>
</comment>
<sequence length="140" mass="15036">MKILLAADGSRFTKKALAFLLTHEALAGDDGEVVVLNVQLPVPPRVKAMVGASAVHDYHREEAEKVLKPIDKFLKRHEIAATTKWVVGAPGPEIVKAAHKEKAHLIVMGTHGMGLLGRALLGSVAQNVLTQCDIPVLLVK</sequence>
<dbReference type="InterPro" id="IPR006016">
    <property type="entry name" value="UspA"/>
</dbReference>
<gene>
    <name evidence="3" type="ORF">JJB11_25285</name>
</gene>
<reference evidence="3" key="1">
    <citation type="journal article" date="2012" name="J. Microbiol. Biotechnol.">
        <title>Ramlibacter ginsenosidimutans sp. nov., with ginsenoside-converting activity.</title>
        <authorList>
            <person name="Wang L."/>
            <person name="An D.S."/>
            <person name="Kim S.G."/>
            <person name="Jin F.X."/>
            <person name="Kim S.C."/>
            <person name="Lee S.T."/>
            <person name="Im W.T."/>
        </authorList>
    </citation>
    <scope>NUCLEOTIDE SEQUENCE</scope>
    <source>
        <strain evidence="3">KACC 17527</strain>
    </source>
</reference>
<dbReference type="PRINTS" id="PR01438">
    <property type="entry name" value="UNVRSLSTRESS"/>
</dbReference>
<dbReference type="InterPro" id="IPR014729">
    <property type="entry name" value="Rossmann-like_a/b/a_fold"/>
</dbReference>
<reference evidence="3" key="2">
    <citation type="submission" date="2021-01" db="EMBL/GenBank/DDBJ databases">
        <authorList>
            <person name="Kang M."/>
        </authorList>
    </citation>
    <scope>NUCLEOTIDE SEQUENCE</scope>
    <source>
        <strain evidence="3">KACC 17527</strain>
    </source>
</reference>
<dbReference type="Gene3D" id="3.40.50.620">
    <property type="entry name" value="HUPs"/>
    <property type="match status" value="1"/>
</dbReference>
<feature type="domain" description="UspA" evidence="2">
    <location>
        <begin position="2"/>
        <end position="140"/>
    </location>
</feature>
<name>A0A934WQ50_9BURK</name>
<evidence type="ECO:0000313" key="4">
    <source>
        <dbReference type="Proteomes" id="UP000630528"/>
    </source>
</evidence>
<organism evidence="3 4">
    <name type="scientific">Ramlibacter ginsenosidimutans</name>
    <dbReference type="NCBI Taxonomy" id="502333"/>
    <lineage>
        <taxon>Bacteria</taxon>
        <taxon>Pseudomonadati</taxon>
        <taxon>Pseudomonadota</taxon>
        <taxon>Betaproteobacteria</taxon>
        <taxon>Burkholderiales</taxon>
        <taxon>Comamonadaceae</taxon>
        <taxon>Ramlibacter</taxon>
    </lineage>
</organism>
<dbReference type="InterPro" id="IPR006015">
    <property type="entry name" value="Universal_stress_UspA"/>
</dbReference>
<dbReference type="Proteomes" id="UP000630528">
    <property type="component" value="Unassembled WGS sequence"/>
</dbReference>
<evidence type="ECO:0000259" key="2">
    <source>
        <dbReference type="Pfam" id="PF00582"/>
    </source>
</evidence>
<proteinExistence type="inferred from homology"/>
<accession>A0A934WQ50</accession>
<dbReference type="EMBL" id="JAEPWM010000020">
    <property type="protein sequence ID" value="MBK6009426.1"/>
    <property type="molecule type" value="Genomic_DNA"/>
</dbReference>
<dbReference type="CDD" id="cd00293">
    <property type="entry name" value="USP-like"/>
    <property type="match status" value="1"/>
</dbReference>
<evidence type="ECO:0000313" key="3">
    <source>
        <dbReference type="EMBL" id="MBK6009426.1"/>
    </source>
</evidence>